<dbReference type="AlphaFoldDB" id="A0A5N7IWH7"/>
<protein>
    <submittedName>
        <fullName evidence="6">Sugar ABC transporter substrate-binding protein</fullName>
    </submittedName>
</protein>
<evidence type="ECO:0000256" key="3">
    <source>
        <dbReference type="ARBA" id="ARBA00022448"/>
    </source>
</evidence>
<name>A0A5N7IWH7_9CLOT</name>
<feature type="chain" id="PRO_5039160869" evidence="5">
    <location>
        <begin position="23"/>
        <end position="428"/>
    </location>
</feature>
<accession>A0A5N7IWH7</accession>
<dbReference type="Gene3D" id="3.40.190.10">
    <property type="entry name" value="Periplasmic binding protein-like II"/>
    <property type="match status" value="1"/>
</dbReference>
<dbReference type="CDD" id="cd13585">
    <property type="entry name" value="PBP2_TMBP_like"/>
    <property type="match status" value="1"/>
</dbReference>
<dbReference type="SUPFAM" id="SSF53850">
    <property type="entry name" value="Periplasmic binding protein-like II"/>
    <property type="match status" value="1"/>
</dbReference>
<keyword evidence="3" id="KW-0813">Transport</keyword>
<evidence type="ECO:0000313" key="7">
    <source>
        <dbReference type="Proteomes" id="UP000342249"/>
    </source>
</evidence>
<reference evidence="6 7" key="1">
    <citation type="journal article" date="2019" name="Lett. Appl. Microbiol.">
        <title>A case of 'blown pack' spoilage of vacuum-packaged pork likely associated with Clostridium estertheticum in Canada.</title>
        <authorList>
            <person name="Zhang P."/>
            <person name="Ward P."/>
            <person name="McMullen L.M."/>
            <person name="Yang X."/>
        </authorList>
    </citation>
    <scope>NUCLEOTIDE SEQUENCE [LARGE SCALE GENOMIC DNA]</scope>
    <source>
        <strain evidence="6 7">MA19</strain>
    </source>
</reference>
<comment type="similarity">
    <text evidence="2">Belongs to the bacterial solute-binding protein 1 family.</text>
</comment>
<feature type="signal peptide" evidence="5">
    <location>
        <begin position="1"/>
        <end position="22"/>
    </location>
</feature>
<dbReference type="InterPro" id="IPR006059">
    <property type="entry name" value="SBP"/>
</dbReference>
<evidence type="ECO:0000256" key="2">
    <source>
        <dbReference type="ARBA" id="ARBA00008520"/>
    </source>
</evidence>
<keyword evidence="4 5" id="KW-0732">Signal</keyword>
<comment type="caution">
    <text evidence="6">The sequence shown here is derived from an EMBL/GenBank/DDBJ whole genome shotgun (WGS) entry which is preliminary data.</text>
</comment>
<sequence length="428" mass="47135">MKISKKLMTLVLTTAIIGTTLAGCSSKTSSTQKSSSDKIQLSVTTWNYDTTPEFKALFEAFHKANPNITIKPIDIDASQYDNKVTTMLAGGDSTDVLTMKNTTSYSGYAFRGQLEDLTTHVKPNVANANYKGAYDYLKIDDKYYAQPYRTDFFVLYYNKTMFDKAKIAYPENLTWDQYATLAQKLTVGTGSTKQYGAYNHTWRSIVQATASAQTNSDLVSGKYDFMKPYYETFLKMQKSGSSMEYGTAKSTSSTYASQFETGKAAMLPMGTWYMAGVLNSKKKGATDVNWGITAMPQNESNSKVTTFGSPTAFAINKKSKQKEAAQKFLDFASGEKGATVLASVGVVPAYRTDVINKSYFDLKGMPTDAISKKAFSPDKIALEMPVNKHSAAIDQVLTEEHDLIMVGGSTIDKAIASMSKRVLQEIKE</sequence>
<dbReference type="PROSITE" id="PS51257">
    <property type="entry name" value="PROKAR_LIPOPROTEIN"/>
    <property type="match status" value="1"/>
</dbReference>
<comment type="subcellular location">
    <subcellularLocation>
        <location evidence="1">Cell envelope</location>
    </subcellularLocation>
</comment>
<evidence type="ECO:0000256" key="4">
    <source>
        <dbReference type="ARBA" id="ARBA00022729"/>
    </source>
</evidence>
<evidence type="ECO:0000256" key="1">
    <source>
        <dbReference type="ARBA" id="ARBA00004196"/>
    </source>
</evidence>
<evidence type="ECO:0000256" key="5">
    <source>
        <dbReference type="SAM" id="SignalP"/>
    </source>
</evidence>
<dbReference type="PANTHER" id="PTHR43649">
    <property type="entry name" value="ARABINOSE-BINDING PROTEIN-RELATED"/>
    <property type="match status" value="1"/>
</dbReference>
<dbReference type="InterPro" id="IPR050490">
    <property type="entry name" value="Bact_solute-bd_prot1"/>
</dbReference>
<dbReference type="Proteomes" id="UP000342249">
    <property type="component" value="Unassembled WGS sequence"/>
</dbReference>
<dbReference type="Pfam" id="PF01547">
    <property type="entry name" value="SBP_bac_1"/>
    <property type="match status" value="1"/>
</dbReference>
<organism evidence="6 7">
    <name type="scientific">Clostridium estertheticum</name>
    <dbReference type="NCBI Taxonomy" id="238834"/>
    <lineage>
        <taxon>Bacteria</taxon>
        <taxon>Bacillati</taxon>
        <taxon>Bacillota</taxon>
        <taxon>Clostridia</taxon>
        <taxon>Eubacteriales</taxon>
        <taxon>Clostridiaceae</taxon>
        <taxon>Clostridium</taxon>
    </lineage>
</organism>
<dbReference type="GO" id="GO:0030313">
    <property type="term" value="C:cell envelope"/>
    <property type="evidence" value="ECO:0007669"/>
    <property type="project" value="UniProtKB-SubCell"/>
</dbReference>
<evidence type="ECO:0000313" key="6">
    <source>
        <dbReference type="EMBL" id="MPQ60817.1"/>
    </source>
</evidence>
<dbReference type="EMBL" id="SPSF01000009">
    <property type="protein sequence ID" value="MPQ60817.1"/>
    <property type="molecule type" value="Genomic_DNA"/>
</dbReference>
<dbReference type="PANTHER" id="PTHR43649:SF31">
    <property type="entry name" value="SN-GLYCEROL-3-PHOSPHATE-BINDING PERIPLASMIC PROTEIN UGPB"/>
    <property type="match status" value="1"/>
</dbReference>
<gene>
    <name evidence="6" type="ORF">E4V82_01645</name>
</gene>
<proteinExistence type="inferred from homology"/>